<keyword evidence="6 7" id="KW-0472">Membrane</keyword>
<protein>
    <submittedName>
        <fullName evidence="9">Exopolysaccharide biosynthesis polyprenyl glycosylphosphotransferase</fullName>
    </submittedName>
</protein>
<accession>A0A411YJX8</accession>
<keyword evidence="4 7" id="KW-0812">Transmembrane</keyword>
<evidence type="ECO:0000256" key="2">
    <source>
        <dbReference type="ARBA" id="ARBA00006464"/>
    </source>
</evidence>
<dbReference type="KEGG" id="erz:ER308_19245"/>
<dbReference type="PANTHER" id="PTHR30576:SF0">
    <property type="entry name" value="UNDECAPRENYL-PHOSPHATE N-ACETYLGALACTOSAMINYL 1-PHOSPHATE TRANSFERASE-RELATED"/>
    <property type="match status" value="1"/>
</dbReference>
<evidence type="ECO:0000256" key="3">
    <source>
        <dbReference type="ARBA" id="ARBA00022679"/>
    </source>
</evidence>
<evidence type="ECO:0000256" key="5">
    <source>
        <dbReference type="ARBA" id="ARBA00022989"/>
    </source>
</evidence>
<dbReference type="Proteomes" id="UP000291469">
    <property type="component" value="Chromosome"/>
</dbReference>
<dbReference type="GO" id="GO:0016780">
    <property type="term" value="F:phosphotransferase activity, for other substituted phosphate groups"/>
    <property type="evidence" value="ECO:0007669"/>
    <property type="project" value="TreeGrafter"/>
</dbReference>
<dbReference type="OrthoDB" id="9808602at2"/>
<sequence>MTQSAPAPPAQDDAAPERPLLARLNARGFRLLMLVDALAVGLALVVPMLVRHGLTWPTYSSAAYAGGYAAIVALHMAAFYFGGLYEREQRLGHRSFLPRASGAVLGSILLVALAELLTGVFLVPRGNLAAVAVLAALGVTANRGLSRWLRDRRDGPPRVFLVGAPDDVNLARAHLAETEERAEVVGSANSSDGLLEAVLGTEATDVLVLTSRLLDELHPEPLSSFDERGIGVLQRVGARDTLLGLRAVREVAGMPFVPVRTRALPQSRWHAKRTLELLVLALLLPVALPLVALVALYVLAVAGRPVLFRQERVGKDGAVFSMVKFRTMVRDAERHGGAQLAARGRDPRVVRGLGWLRATRLDELPQLWNVLRGEMSIVGPRPERPELTHHFAEMIPGYTRRHEVPPGLTGLAQIHGRYHTDAEYKLGHDLQYLVNWSPVLDLVILAKTFWVVVTRRL</sequence>
<dbReference type="InterPro" id="IPR017475">
    <property type="entry name" value="EPS_sugar_tfrase"/>
</dbReference>
<evidence type="ECO:0000256" key="7">
    <source>
        <dbReference type="SAM" id="Phobius"/>
    </source>
</evidence>
<evidence type="ECO:0000313" key="9">
    <source>
        <dbReference type="EMBL" id="QBI21493.1"/>
    </source>
</evidence>
<evidence type="ECO:0000259" key="8">
    <source>
        <dbReference type="Pfam" id="PF02397"/>
    </source>
</evidence>
<dbReference type="EMBL" id="CP036402">
    <property type="protein sequence ID" value="QBI21493.1"/>
    <property type="molecule type" value="Genomic_DNA"/>
</dbReference>
<proteinExistence type="inferred from homology"/>
<dbReference type="RefSeq" id="WP_131156485.1">
    <property type="nucleotide sequence ID" value="NZ_CP036402.1"/>
</dbReference>
<dbReference type="GO" id="GO:0016020">
    <property type="term" value="C:membrane"/>
    <property type="evidence" value="ECO:0007669"/>
    <property type="project" value="UniProtKB-SubCell"/>
</dbReference>
<name>A0A411YJX8_9ACTN</name>
<keyword evidence="10" id="KW-1185">Reference proteome</keyword>
<evidence type="ECO:0000313" key="10">
    <source>
        <dbReference type="Proteomes" id="UP000291469"/>
    </source>
</evidence>
<evidence type="ECO:0000256" key="4">
    <source>
        <dbReference type="ARBA" id="ARBA00022692"/>
    </source>
</evidence>
<organism evidence="9 10">
    <name type="scientific">Egibacter rhizosphaerae</name>
    <dbReference type="NCBI Taxonomy" id="1670831"/>
    <lineage>
        <taxon>Bacteria</taxon>
        <taxon>Bacillati</taxon>
        <taxon>Actinomycetota</taxon>
        <taxon>Nitriliruptoria</taxon>
        <taxon>Egibacterales</taxon>
        <taxon>Egibacteraceae</taxon>
        <taxon>Egibacter</taxon>
    </lineage>
</organism>
<comment type="similarity">
    <text evidence="2">Belongs to the bacterial sugar transferase family.</text>
</comment>
<dbReference type="NCBIfam" id="TIGR03025">
    <property type="entry name" value="EPS_sugtrans"/>
    <property type="match status" value="1"/>
</dbReference>
<evidence type="ECO:0000256" key="1">
    <source>
        <dbReference type="ARBA" id="ARBA00004141"/>
    </source>
</evidence>
<gene>
    <name evidence="9" type="ORF">ER308_19245</name>
</gene>
<feature type="transmembrane region" description="Helical" evidence="7">
    <location>
        <begin position="102"/>
        <end position="122"/>
    </location>
</feature>
<feature type="transmembrane region" description="Helical" evidence="7">
    <location>
        <begin position="128"/>
        <end position="145"/>
    </location>
</feature>
<keyword evidence="3 9" id="KW-0808">Transferase</keyword>
<dbReference type="Pfam" id="PF02397">
    <property type="entry name" value="Bac_transf"/>
    <property type="match status" value="1"/>
</dbReference>
<reference evidence="9 10" key="1">
    <citation type="submission" date="2019-01" db="EMBL/GenBank/DDBJ databases">
        <title>Egibacter rhizosphaerae EGI 80759T.</title>
        <authorList>
            <person name="Chen D.-D."/>
            <person name="Tian Y."/>
            <person name="Jiao J.-Y."/>
            <person name="Zhang X.-T."/>
            <person name="Zhang Y.-G."/>
            <person name="Zhang Y."/>
            <person name="Xiao M."/>
            <person name="Shu W.-S."/>
            <person name="Li W.-J."/>
        </authorList>
    </citation>
    <scope>NUCLEOTIDE SEQUENCE [LARGE SCALE GENOMIC DNA]</scope>
    <source>
        <strain evidence="9 10">EGI 80759</strain>
    </source>
</reference>
<keyword evidence="5 7" id="KW-1133">Transmembrane helix</keyword>
<dbReference type="InterPro" id="IPR003362">
    <property type="entry name" value="Bact_transf"/>
</dbReference>
<feature type="transmembrane region" description="Helical" evidence="7">
    <location>
        <begin position="31"/>
        <end position="50"/>
    </location>
</feature>
<comment type="subcellular location">
    <subcellularLocation>
        <location evidence="1">Membrane</location>
        <topology evidence="1">Multi-pass membrane protein</topology>
    </subcellularLocation>
</comment>
<feature type="domain" description="Bacterial sugar transferase" evidence="8">
    <location>
        <begin position="272"/>
        <end position="453"/>
    </location>
</feature>
<evidence type="ECO:0000256" key="6">
    <source>
        <dbReference type="ARBA" id="ARBA00023136"/>
    </source>
</evidence>
<feature type="transmembrane region" description="Helical" evidence="7">
    <location>
        <begin position="277"/>
        <end position="300"/>
    </location>
</feature>
<feature type="transmembrane region" description="Helical" evidence="7">
    <location>
        <begin position="62"/>
        <end position="81"/>
    </location>
</feature>
<dbReference type="PANTHER" id="PTHR30576">
    <property type="entry name" value="COLANIC BIOSYNTHESIS UDP-GLUCOSE LIPID CARRIER TRANSFERASE"/>
    <property type="match status" value="1"/>
</dbReference>
<dbReference type="AlphaFoldDB" id="A0A411YJX8"/>